<dbReference type="RefSeq" id="XP_045145029.1">
    <property type="nucleotide sequence ID" value="XM_045289094.1"/>
</dbReference>
<evidence type="ECO:0000313" key="1">
    <source>
        <dbReference type="Proteomes" id="UP000694863"/>
    </source>
</evidence>
<proteinExistence type="predicted"/>
<gene>
    <name evidence="2" type="primary">LOC101661136</name>
</gene>
<evidence type="ECO:0000313" key="2">
    <source>
        <dbReference type="RefSeq" id="XP_045145029.1"/>
    </source>
</evidence>
<accession>A0AC55CZV5</accession>
<protein>
    <submittedName>
        <fullName evidence="2">Pyruvate dehydrogenase E1 component subunit alpha, somatic form, mitochondrial-like</fullName>
    </submittedName>
</protein>
<keyword evidence="1" id="KW-1185">Reference proteome</keyword>
<name>A0AC55CZV5_ECHTE</name>
<dbReference type="Proteomes" id="UP000694863">
    <property type="component" value="Unplaced"/>
</dbReference>
<sequence>MGTSVERAAASTDYYKRGDFVPGLRVDGMDVLWVQETTKFAAAHCRAGKGPILMELQGPRLPWPPHERSQNQLPPSGRNSGRRKRDPIMLLKDRMVNHNITSVEGLEETDVKVRQEIEGTAQFATADPELPLAELGYHIDAVTHLLTFAVQIGGSRSNPSEKGSM</sequence>
<reference evidence="2" key="1">
    <citation type="submission" date="2025-08" db="UniProtKB">
        <authorList>
            <consortium name="RefSeq"/>
        </authorList>
    </citation>
    <scope>IDENTIFICATION</scope>
</reference>
<organism evidence="1 2">
    <name type="scientific">Echinops telfairi</name>
    <name type="common">Lesser hedgehog tenrec</name>
    <dbReference type="NCBI Taxonomy" id="9371"/>
    <lineage>
        <taxon>Eukaryota</taxon>
        <taxon>Metazoa</taxon>
        <taxon>Chordata</taxon>
        <taxon>Craniata</taxon>
        <taxon>Vertebrata</taxon>
        <taxon>Euteleostomi</taxon>
        <taxon>Mammalia</taxon>
        <taxon>Eutheria</taxon>
        <taxon>Afrotheria</taxon>
        <taxon>Tenrecidae</taxon>
        <taxon>Tenrecinae</taxon>
        <taxon>Echinops</taxon>
    </lineage>
</organism>